<name>A0A2M7QCN8_9BACT</name>
<evidence type="ECO:0000256" key="1">
    <source>
        <dbReference type="ARBA" id="ARBA00022676"/>
    </source>
</evidence>
<organism evidence="3 4">
    <name type="scientific">Candidatus Roizmanbacteria bacterium CG_4_10_14_0_8_um_filter_39_9</name>
    <dbReference type="NCBI Taxonomy" id="1974829"/>
    <lineage>
        <taxon>Bacteria</taxon>
        <taxon>Candidatus Roizmaniibacteriota</taxon>
    </lineage>
</organism>
<dbReference type="Pfam" id="PF03808">
    <property type="entry name" value="Glyco_tran_WecG"/>
    <property type="match status" value="1"/>
</dbReference>
<evidence type="ECO:0000313" key="3">
    <source>
        <dbReference type="EMBL" id="PIY68633.1"/>
    </source>
</evidence>
<gene>
    <name evidence="3" type="ORF">COY90_04970</name>
</gene>
<keyword evidence="2" id="KW-0808">Transferase</keyword>
<reference evidence="4" key="1">
    <citation type="submission" date="2017-09" db="EMBL/GenBank/DDBJ databases">
        <title>Depth-based differentiation of microbial function through sediment-hosted aquifers and enrichment of novel symbionts in the deep terrestrial subsurface.</title>
        <authorList>
            <person name="Probst A.J."/>
            <person name="Ladd B."/>
            <person name="Jarett J.K."/>
            <person name="Geller-Mcgrath D.E."/>
            <person name="Sieber C.M.K."/>
            <person name="Emerson J.B."/>
            <person name="Anantharaman K."/>
            <person name="Thomas B.C."/>
            <person name="Malmstrom R."/>
            <person name="Stieglmeier M."/>
            <person name="Klingl A."/>
            <person name="Woyke T."/>
            <person name="Ryan C.M."/>
            <person name="Banfield J.F."/>
        </authorList>
    </citation>
    <scope>NUCLEOTIDE SEQUENCE [LARGE SCALE GENOMIC DNA]</scope>
</reference>
<dbReference type="CDD" id="cd06533">
    <property type="entry name" value="Glyco_transf_WecG_TagA"/>
    <property type="match status" value="1"/>
</dbReference>
<protein>
    <recommendedName>
        <fullName evidence="5">Glycosyltransferase</fullName>
    </recommendedName>
</protein>
<dbReference type="PANTHER" id="PTHR34136:SF1">
    <property type="entry name" value="UDP-N-ACETYL-D-MANNOSAMINURONIC ACID TRANSFERASE"/>
    <property type="match status" value="1"/>
</dbReference>
<dbReference type="Proteomes" id="UP000230108">
    <property type="component" value="Unassembled WGS sequence"/>
</dbReference>
<comment type="caution">
    <text evidence="3">The sequence shown here is derived from an EMBL/GenBank/DDBJ whole genome shotgun (WGS) entry which is preliminary data.</text>
</comment>
<sequence length="259" mass="29836">MEKLLFKQFAIPQLSRKDVLEKIIKYLLRPRGFFHIVSLNPENIILAERNRTFKKIVKTAQLPIIDGVGIVLAAQILHITAGERYPGVDLMNDLIRLVGEMSLPVLLLGGKENLALQLAQCYQRSYPKAKFRGIQGIRNINKPTTLEEEDIHSIVTTMRPRIVFAAFGSPAQELWFNSHKSWFRGTMCMGVGGGFDYLSGAIKRPNSLVRRLGLEWFFRLINQPWRMVRQIRLLFFVGQVIKQLIYETIKPPRVFKTCR</sequence>
<evidence type="ECO:0000256" key="2">
    <source>
        <dbReference type="ARBA" id="ARBA00022679"/>
    </source>
</evidence>
<keyword evidence="1" id="KW-0328">Glycosyltransferase</keyword>
<dbReference type="GO" id="GO:0016758">
    <property type="term" value="F:hexosyltransferase activity"/>
    <property type="evidence" value="ECO:0007669"/>
    <property type="project" value="TreeGrafter"/>
</dbReference>
<evidence type="ECO:0000313" key="4">
    <source>
        <dbReference type="Proteomes" id="UP000230108"/>
    </source>
</evidence>
<dbReference type="AlphaFoldDB" id="A0A2M7QCN8"/>
<dbReference type="EMBL" id="PFLF01000105">
    <property type="protein sequence ID" value="PIY68633.1"/>
    <property type="molecule type" value="Genomic_DNA"/>
</dbReference>
<accession>A0A2M7QCN8</accession>
<dbReference type="InterPro" id="IPR004629">
    <property type="entry name" value="WecG_TagA_CpsF"/>
</dbReference>
<evidence type="ECO:0008006" key="5">
    <source>
        <dbReference type="Google" id="ProtNLM"/>
    </source>
</evidence>
<proteinExistence type="predicted"/>
<dbReference type="PANTHER" id="PTHR34136">
    <property type="match status" value="1"/>
</dbReference>
<dbReference type="NCBIfam" id="TIGR00696">
    <property type="entry name" value="wecG_tagA_cpsF"/>
    <property type="match status" value="1"/>
</dbReference>